<protein>
    <submittedName>
        <fullName evidence="2">Uncharacterized protein</fullName>
    </submittedName>
</protein>
<keyword evidence="3" id="KW-1185">Reference proteome</keyword>
<gene>
    <name evidence="2" type="ORF">PECUL_23A005145</name>
</gene>
<sequence length="137" mass="15536">MIHTISLILSSIQPSNLPHRNRQEKLHLFSKPKSCPNGNVNLGHTSHPRSWALSSSCVDTHWRQQTFLPQPDRTTYMPALRCRSQKPLAEGRDIGSLLQRLAPPKTVHAPEEDWQAAGRASSTEQTHGHRSKHHPRH</sequence>
<reference evidence="2" key="1">
    <citation type="submission" date="2022-03" db="EMBL/GenBank/DDBJ databases">
        <authorList>
            <person name="Alioto T."/>
            <person name="Alioto T."/>
            <person name="Gomez Garrido J."/>
        </authorList>
    </citation>
    <scope>NUCLEOTIDE SEQUENCE</scope>
</reference>
<evidence type="ECO:0000313" key="3">
    <source>
        <dbReference type="Proteomes" id="UP001295444"/>
    </source>
</evidence>
<accession>A0AAD1T5K7</accession>
<evidence type="ECO:0000313" key="2">
    <source>
        <dbReference type="EMBL" id="CAH2319572.1"/>
    </source>
</evidence>
<organism evidence="2 3">
    <name type="scientific">Pelobates cultripes</name>
    <name type="common">Western spadefoot toad</name>
    <dbReference type="NCBI Taxonomy" id="61616"/>
    <lineage>
        <taxon>Eukaryota</taxon>
        <taxon>Metazoa</taxon>
        <taxon>Chordata</taxon>
        <taxon>Craniata</taxon>
        <taxon>Vertebrata</taxon>
        <taxon>Euteleostomi</taxon>
        <taxon>Amphibia</taxon>
        <taxon>Batrachia</taxon>
        <taxon>Anura</taxon>
        <taxon>Pelobatoidea</taxon>
        <taxon>Pelobatidae</taxon>
        <taxon>Pelobates</taxon>
    </lineage>
</organism>
<proteinExistence type="predicted"/>
<dbReference type="EMBL" id="OW240921">
    <property type="protein sequence ID" value="CAH2319572.1"/>
    <property type="molecule type" value="Genomic_DNA"/>
</dbReference>
<evidence type="ECO:0000256" key="1">
    <source>
        <dbReference type="SAM" id="MobiDB-lite"/>
    </source>
</evidence>
<name>A0AAD1T5K7_PELCU</name>
<dbReference type="AlphaFoldDB" id="A0AAD1T5K7"/>
<dbReference type="Proteomes" id="UP001295444">
    <property type="component" value="Chromosome 10"/>
</dbReference>
<feature type="compositionally biased region" description="Basic residues" evidence="1">
    <location>
        <begin position="128"/>
        <end position="137"/>
    </location>
</feature>
<feature type="region of interest" description="Disordered" evidence="1">
    <location>
        <begin position="102"/>
        <end position="137"/>
    </location>
</feature>